<proteinExistence type="predicted"/>
<reference evidence="2 3" key="1">
    <citation type="journal article" date="2019" name="Sci. Rep.">
        <title>Orb-weaving spider Araneus ventricosus genome elucidates the spidroin gene catalogue.</title>
        <authorList>
            <person name="Kono N."/>
            <person name="Nakamura H."/>
            <person name="Ohtoshi R."/>
            <person name="Moran D.A.P."/>
            <person name="Shinohara A."/>
            <person name="Yoshida Y."/>
            <person name="Fujiwara M."/>
            <person name="Mori M."/>
            <person name="Tomita M."/>
            <person name="Arakawa K."/>
        </authorList>
    </citation>
    <scope>NUCLEOTIDE SEQUENCE [LARGE SCALE GENOMIC DNA]</scope>
</reference>
<dbReference type="EMBL" id="BGPR01020199">
    <property type="protein sequence ID" value="GBN84037.1"/>
    <property type="molecule type" value="Genomic_DNA"/>
</dbReference>
<dbReference type="AlphaFoldDB" id="A0A4Y2S7N3"/>
<comment type="caution">
    <text evidence="2">The sequence shown here is derived from an EMBL/GenBank/DDBJ whole genome shotgun (WGS) entry which is preliminary data.</text>
</comment>
<evidence type="ECO:0000313" key="2">
    <source>
        <dbReference type="EMBL" id="GBN84037.1"/>
    </source>
</evidence>
<evidence type="ECO:0000256" key="1">
    <source>
        <dbReference type="SAM" id="MobiDB-lite"/>
    </source>
</evidence>
<name>A0A4Y2S7N3_ARAVE</name>
<feature type="non-terminal residue" evidence="2">
    <location>
        <position position="56"/>
    </location>
</feature>
<protein>
    <submittedName>
        <fullName evidence="2">Uncharacterized protein</fullName>
    </submittedName>
</protein>
<gene>
    <name evidence="2" type="ORF">AVEN_218039_1</name>
</gene>
<accession>A0A4Y2S7N3</accession>
<organism evidence="2 3">
    <name type="scientific">Araneus ventricosus</name>
    <name type="common">Orbweaver spider</name>
    <name type="synonym">Epeira ventricosa</name>
    <dbReference type="NCBI Taxonomy" id="182803"/>
    <lineage>
        <taxon>Eukaryota</taxon>
        <taxon>Metazoa</taxon>
        <taxon>Ecdysozoa</taxon>
        <taxon>Arthropoda</taxon>
        <taxon>Chelicerata</taxon>
        <taxon>Arachnida</taxon>
        <taxon>Araneae</taxon>
        <taxon>Araneomorphae</taxon>
        <taxon>Entelegynae</taxon>
        <taxon>Araneoidea</taxon>
        <taxon>Araneidae</taxon>
        <taxon>Araneus</taxon>
    </lineage>
</organism>
<dbReference type="Proteomes" id="UP000499080">
    <property type="component" value="Unassembled WGS sequence"/>
</dbReference>
<keyword evidence="3" id="KW-1185">Reference proteome</keyword>
<evidence type="ECO:0000313" key="3">
    <source>
        <dbReference type="Proteomes" id="UP000499080"/>
    </source>
</evidence>
<sequence length="56" mass="6501">MWDDHTNTLGEQRNLPYHSVQESPDLTDDDKSSQLQDERLKTLPPGRRERVGITSH</sequence>
<feature type="compositionally biased region" description="Basic and acidic residues" evidence="1">
    <location>
        <begin position="29"/>
        <end position="56"/>
    </location>
</feature>
<feature type="region of interest" description="Disordered" evidence="1">
    <location>
        <begin position="1"/>
        <end position="56"/>
    </location>
</feature>